<evidence type="ECO:0000256" key="3">
    <source>
        <dbReference type="ARBA" id="ARBA00023172"/>
    </source>
</evidence>
<dbReference type="Gene3D" id="1.10.443.10">
    <property type="entry name" value="Intergrase catalytic core"/>
    <property type="match status" value="1"/>
</dbReference>
<dbReference type="GO" id="GO:0015074">
    <property type="term" value="P:DNA integration"/>
    <property type="evidence" value="ECO:0007669"/>
    <property type="project" value="InterPro"/>
</dbReference>
<dbReference type="SUPFAM" id="SSF56349">
    <property type="entry name" value="DNA breaking-rejoining enzymes"/>
    <property type="match status" value="1"/>
</dbReference>
<dbReference type="RefSeq" id="WP_161192242.1">
    <property type="nucleotide sequence ID" value="NZ_WWTB01000034.1"/>
</dbReference>
<evidence type="ECO:0000313" key="6">
    <source>
        <dbReference type="EMBL" id="MZJ86818.1"/>
    </source>
</evidence>
<proteinExistence type="inferred from homology"/>
<dbReference type="GO" id="GO:0006310">
    <property type="term" value="P:DNA recombination"/>
    <property type="evidence" value="ECO:0007669"/>
    <property type="project" value="UniProtKB-KW"/>
</dbReference>
<dbReference type="InterPro" id="IPR010998">
    <property type="entry name" value="Integrase_recombinase_N"/>
</dbReference>
<dbReference type="PROSITE" id="PS51898">
    <property type="entry name" value="TYR_RECOMBINASE"/>
    <property type="match status" value="1"/>
</dbReference>
<dbReference type="InterPro" id="IPR011010">
    <property type="entry name" value="DNA_brk_join_enz"/>
</dbReference>
<keyword evidence="3" id="KW-0233">DNA recombination</keyword>
<dbReference type="PANTHER" id="PTHR30349">
    <property type="entry name" value="PHAGE INTEGRASE-RELATED"/>
    <property type="match status" value="1"/>
</dbReference>
<dbReference type="PANTHER" id="PTHR30349:SF64">
    <property type="entry name" value="PROPHAGE INTEGRASE INTD-RELATED"/>
    <property type="match status" value="1"/>
</dbReference>
<keyword evidence="2" id="KW-0238">DNA-binding</keyword>
<gene>
    <name evidence="6" type="ORF">GT635_10255</name>
</gene>
<evidence type="ECO:0000313" key="7">
    <source>
        <dbReference type="Proteomes" id="UP000481598"/>
    </source>
</evidence>
<dbReference type="InterPro" id="IPR013762">
    <property type="entry name" value="Integrase-like_cat_sf"/>
</dbReference>
<protein>
    <submittedName>
        <fullName evidence="6">Tyrosine-type recombinase/integrase</fullName>
    </submittedName>
</protein>
<dbReference type="Proteomes" id="UP000481598">
    <property type="component" value="Unassembled WGS sequence"/>
</dbReference>
<dbReference type="InterPro" id="IPR050090">
    <property type="entry name" value="Tyrosine_recombinase_XerCD"/>
</dbReference>
<dbReference type="EMBL" id="WWTB01000034">
    <property type="protein sequence ID" value="MZJ86818.1"/>
    <property type="molecule type" value="Genomic_DNA"/>
</dbReference>
<sequence>MHYERVSLARRGGSWRMSYRAVYDAEHKGDRKWATIGAAASRAEAEHLAAEYLYNLPRDPEDERRAEAIEATEGRMPTVGELRRDDIDHALAVGAIEKSTHAGYCRHVRLLGDLGEIPVDRVTAQDVQLYVDSLVEDGYCSETVNHMLWTVRETLELASFRMLRPPLDLRRIRAPKHDRPLPRALSAEEKNALLAALPCIRGPLDAIVRLALFAGLRCGEICALRWANVDFNRRMVRITSAIGTLPSSNGYLKGPKSPAGVRALPIADGLMEGLERRWAEQEARCREAGIPFADDIFVVGDIDGAFMVPRYANQLFRTFVRTFDIGGGKCGLHRLRHTFATELIMSGVNPKTVSSWLGHTDPSFTLKIYVSSSPENLRASVDAVNEVMALPEGYAGQGSELPARIQGDDKKAAAEEPTPDQKAARAVKIISWESLACG</sequence>
<evidence type="ECO:0000256" key="1">
    <source>
        <dbReference type="ARBA" id="ARBA00008857"/>
    </source>
</evidence>
<evidence type="ECO:0000259" key="5">
    <source>
        <dbReference type="PROSITE" id="PS51898"/>
    </source>
</evidence>
<dbReference type="CDD" id="cd01189">
    <property type="entry name" value="INT_ICEBs1_C_like"/>
    <property type="match status" value="1"/>
</dbReference>
<accession>A0A6L8RLX7</accession>
<dbReference type="Gene3D" id="1.10.150.130">
    <property type="match status" value="1"/>
</dbReference>
<dbReference type="Pfam" id="PF00589">
    <property type="entry name" value="Phage_integrase"/>
    <property type="match status" value="1"/>
</dbReference>
<evidence type="ECO:0000256" key="4">
    <source>
        <dbReference type="SAM" id="MobiDB-lite"/>
    </source>
</evidence>
<reference evidence="6 7" key="1">
    <citation type="journal article" date="2019" name="Nat. Med.">
        <title>A library of human gut bacterial isolates paired with longitudinal multiomics data enables mechanistic microbiome research.</title>
        <authorList>
            <person name="Poyet M."/>
            <person name="Groussin M."/>
            <person name="Gibbons S.M."/>
            <person name="Avila-Pacheco J."/>
            <person name="Jiang X."/>
            <person name="Kearney S.M."/>
            <person name="Perrotta A.R."/>
            <person name="Berdy B."/>
            <person name="Zhao S."/>
            <person name="Lieberman T.D."/>
            <person name="Swanson P.K."/>
            <person name="Smith M."/>
            <person name="Roesemann S."/>
            <person name="Alexander J.E."/>
            <person name="Rich S.A."/>
            <person name="Livny J."/>
            <person name="Vlamakis H."/>
            <person name="Clish C."/>
            <person name="Bullock K."/>
            <person name="Deik A."/>
            <person name="Scott J."/>
            <person name="Pierce K.A."/>
            <person name="Xavier R.J."/>
            <person name="Alm E.J."/>
        </authorList>
    </citation>
    <scope>NUCLEOTIDE SEQUENCE [LARGE SCALE GENOMIC DNA]</scope>
    <source>
        <strain evidence="6 7">BIOML-A10</strain>
    </source>
</reference>
<dbReference type="AlphaFoldDB" id="A0A6L8RLX7"/>
<evidence type="ECO:0000256" key="2">
    <source>
        <dbReference type="ARBA" id="ARBA00023125"/>
    </source>
</evidence>
<comment type="similarity">
    <text evidence="1">Belongs to the 'phage' integrase family.</text>
</comment>
<name>A0A6L8RLX7_9ACTN</name>
<dbReference type="InterPro" id="IPR002104">
    <property type="entry name" value="Integrase_catalytic"/>
</dbReference>
<dbReference type="GO" id="GO:0003677">
    <property type="term" value="F:DNA binding"/>
    <property type="evidence" value="ECO:0007669"/>
    <property type="project" value="UniProtKB-KW"/>
</dbReference>
<organism evidence="6 7">
    <name type="scientific">Collinsella aerofaciens</name>
    <dbReference type="NCBI Taxonomy" id="74426"/>
    <lineage>
        <taxon>Bacteria</taxon>
        <taxon>Bacillati</taxon>
        <taxon>Actinomycetota</taxon>
        <taxon>Coriobacteriia</taxon>
        <taxon>Coriobacteriales</taxon>
        <taxon>Coriobacteriaceae</taxon>
        <taxon>Collinsella</taxon>
    </lineage>
</organism>
<feature type="domain" description="Tyr recombinase" evidence="5">
    <location>
        <begin position="180"/>
        <end position="382"/>
    </location>
</feature>
<comment type="caution">
    <text evidence="6">The sequence shown here is derived from an EMBL/GenBank/DDBJ whole genome shotgun (WGS) entry which is preliminary data.</text>
</comment>
<feature type="region of interest" description="Disordered" evidence="4">
    <location>
        <begin position="398"/>
        <end position="421"/>
    </location>
</feature>